<organism evidence="1 2">
    <name type="scientific">Jimgerdemannia flammicorona</name>
    <dbReference type="NCBI Taxonomy" id="994334"/>
    <lineage>
        <taxon>Eukaryota</taxon>
        <taxon>Fungi</taxon>
        <taxon>Fungi incertae sedis</taxon>
        <taxon>Mucoromycota</taxon>
        <taxon>Mucoromycotina</taxon>
        <taxon>Endogonomycetes</taxon>
        <taxon>Endogonales</taxon>
        <taxon>Endogonaceae</taxon>
        <taxon>Jimgerdemannia</taxon>
    </lineage>
</organism>
<gene>
    <name evidence="1" type="ORF">BC936DRAFT_143573</name>
</gene>
<reference evidence="1 2" key="1">
    <citation type="journal article" date="2018" name="New Phytol.">
        <title>Phylogenomics of Endogonaceae and evolution of mycorrhizas within Mucoromycota.</title>
        <authorList>
            <person name="Chang Y."/>
            <person name="Desiro A."/>
            <person name="Na H."/>
            <person name="Sandor L."/>
            <person name="Lipzen A."/>
            <person name="Clum A."/>
            <person name="Barry K."/>
            <person name="Grigoriev I.V."/>
            <person name="Martin F.M."/>
            <person name="Stajich J.E."/>
            <person name="Smith M.E."/>
            <person name="Bonito G."/>
            <person name="Spatafora J.W."/>
        </authorList>
    </citation>
    <scope>NUCLEOTIDE SEQUENCE [LARGE SCALE GENOMIC DNA]</scope>
    <source>
        <strain evidence="1 2">GMNB39</strain>
    </source>
</reference>
<evidence type="ECO:0000313" key="1">
    <source>
        <dbReference type="EMBL" id="RUP52011.1"/>
    </source>
</evidence>
<dbReference type="EMBL" id="RBNI01000274">
    <property type="protein sequence ID" value="RUP52011.1"/>
    <property type="molecule type" value="Genomic_DNA"/>
</dbReference>
<dbReference type="Proteomes" id="UP000268093">
    <property type="component" value="Unassembled WGS sequence"/>
</dbReference>
<name>A0A433DMH5_9FUNG</name>
<sequence>MPNLQKLKDWFNFNRRSTPVDDLAQSDMLCPALQREEIARLVLTAIDKYMKTDDPALVVQWNANGFLDAHGNPGRNGIIAQNVQAIIQHITDCGGVDVLNHHTVFIFPTGNALTECERTLPGW</sequence>
<comment type="caution">
    <text evidence="1">The sequence shown here is derived from an EMBL/GenBank/DDBJ whole genome shotgun (WGS) entry which is preliminary data.</text>
</comment>
<accession>A0A433DMH5</accession>
<evidence type="ECO:0000313" key="2">
    <source>
        <dbReference type="Proteomes" id="UP000268093"/>
    </source>
</evidence>
<proteinExistence type="predicted"/>
<keyword evidence="2" id="KW-1185">Reference proteome</keyword>
<protein>
    <submittedName>
        <fullName evidence="1">Uncharacterized protein</fullName>
    </submittedName>
</protein>
<dbReference type="AlphaFoldDB" id="A0A433DMH5"/>